<feature type="domain" description="VWFD" evidence="8">
    <location>
        <begin position="1424"/>
        <end position="1619"/>
    </location>
</feature>
<reference evidence="9" key="1">
    <citation type="submission" date="2019-10" db="EMBL/GenBank/DDBJ databases">
        <authorList>
            <person name="Zou M."/>
            <person name="Peng L."/>
        </authorList>
    </citation>
    <scope>NUCLEOTIDE SEQUENCE</scope>
</reference>
<accession>A0A6M8PV56</accession>
<evidence type="ECO:0000259" key="8">
    <source>
        <dbReference type="PROSITE" id="PS51233"/>
    </source>
</evidence>
<dbReference type="GO" id="GO:0045735">
    <property type="term" value="F:nutrient reservoir activity"/>
    <property type="evidence" value="ECO:0007669"/>
    <property type="project" value="UniProtKB-KW"/>
</dbReference>
<dbReference type="Pfam" id="PF01347">
    <property type="entry name" value="Vitellogenin_N"/>
    <property type="match status" value="1"/>
</dbReference>
<dbReference type="InterPro" id="IPR015819">
    <property type="entry name" value="Lipid_transp_b-sht_shell"/>
</dbReference>
<proteinExistence type="evidence at transcript level"/>
<dbReference type="InterPro" id="IPR001747">
    <property type="entry name" value="Vitellogenin_N"/>
</dbReference>
<comment type="caution">
    <text evidence="5">Lacks conserved residue(s) required for the propagation of feature annotation.</text>
</comment>
<dbReference type="SUPFAM" id="SSF48431">
    <property type="entry name" value="Lipovitellin-phosvitin complex, superhelical domain"/>
    <property type="match status" value="1"/>
</dbReference>
<keyword evidence="3" id="KW-1015">Disulfide bond</keyword>
<dbReference type="InterPro" id="IPR050733">
    <property type="entry name" value="Vitellogenin/Apolipophorin"/>
</dbReference>
<sequence length="1757" mass="197536">MSVDDSKRSLLTTHISPAVAATTGRPSHDVTSETTAWPWQDGKLYEYDVTSHTLATLPEGASAGAALRASLQLRARAGRLLARLLLPRHARVHQPLPARSLPADLDYKPYTYLDQPFEISVVGGRVVALNVPATLSAANQNLLKGLISALQVDLTPYRTVRDSHSFFNKETFQGQFYKKEIDVTGDCETLYTVAPLAAEWRRELPAFADHDEPVEITKSKDYGKCHHQVAFNFGIPAGAVWSGVALNPQSTQLIKRHTESRIIAGKQGPIYQAQVTSTVHASPLMYGQQKAEVYSVVKLSLLSIKQDDQEEWKLSEKMRAIKNLLYTVSANGVHIDENSSEESTEQIDSIRRRRASHESDEMLDMWSSQETNDDIANIEHPAYMPMYMVQAKENKNAPATVQKLVQEIAQQLQNPNNMPKADTLTKFNIVVRLIAGMSQEQLALTSRSIEAAKASDIIIKNDMWMVYRDAVAQAGSMPAFHQIQTWIKTKKLQGEEAAQVVATLPKTLQYPTKDLMIQFFNMAMCEEVMKQPYLNSTALIAAARFINQGQVNNLTAISYYPTYMYGRLARRHDGFVVDMILPRLSEDLKQAIERGDSHRAQVVIKAIGNLGHRAILDVFTPYLQGQVVVSTFLRRLMVDNLYQLASERDHAVRAVLYSILRNSAEPYEVRLSALQSIFAAQPTVAMMQAMARMTLDDPSVQVRAALKAIILSAAKLKDHRFRDLAKMADSVKEIVTKEKFDIVYSQKQMIDFFSQDQDLGFLAVLSSIGSEDSLAPQYLRYSWWNKVHGWGNKNTIAASMSNVRQFIEYFSEQMNIQKKQEYKTSDFKAKFSAEKIAEMLQIKRDPEQPLEAAFDIEIMNHQRFLVFSEADMQQLPREFARGIERLAQGVDFHYTKMLSPARATVMFPVAMGVPFIYQYKEPTLLHVQGKAKASVTFPGKESKDFATTIDKEIQITFARNIDGSVGFFDTLSNQYSSAGVVSKIQFNIPIKAQIKIEAGKLKFNLEPLNPDMDTTVAHFSVWPYTASQAKDSHVPAALDPTTKVITRSEKVTTVDTKFGLVSTGIQFQAQGYSYSKDFRNFGTMMKGNDFMSNIIFAAYQKDVALTHYNFKFLGKQSVNKRVSITAVYGKYYNQKSSVDALKPTDISDVSPDSAARRELLVQRVAAGVTPARVQLLDLSASFLGAQPADYVLTASAAQSSVDPKIQYALFAARTHAKLGNSQLNAVGTFMKPEITSMNFPEVLKQEIKTDFNADIKFGTSGKIQVIGFLERTKKYTEILKNLPRSKQCMSEIAEKNYYQPACHQMIKMANSPDFLSASVTYKDVSPSVKNMTYQLYRLARHAGFWYTEENTLRSTVDGKFDVTLDMSYVQNRFELAVASRAGDLRVRSGYLPDVALSAAAIYSPMYTSMVDRVVNYYTGHQYMPYCAVEDNKIKTFSNRSYSYSMGAAWHVVALDDASYAGRRQHDPRQLVLLARRPVPQHQEIYIFYRTEPGKEMEIEVKPAPEDSNKKGIVKITTNLKMISEGELTMYWDEETKMPLLKYYTLADGSMVFSIEQGRARVIYDGQRLVVLRKENRGNSRGVCGYMSGDVRDDYLTPAGIVDAPEHYGASYALREHATPALLELQQQAAKLAYQPAQHYTAILAADAEWSQSMQREHVWQHAYRVRYYGASAECRVQQQVQYYEHHGDTCVSTRQVAACAAQCRGDGYEVQPAEVVCGPRGDKVFRSYVEQIRAGGNPQVSGVTKIQQFRVPKRCLA</sequence>
<dbReference type="PANTHER" id="PTHR23345:SF15">
    <property type="entry name" value="VITELLOGENIN 1-RELATED"/>
    <property type="match status" value="1"/>
</dbReference>
<keyword evidence="1" id="KW-0732">Signal</keyword>
<dbReference type="Gene3D" id="1.25.10.20">
    <property type="entry name" value="Vitellinogen, superhelical"/>
    <property type="match status" value="1"/>
</dbReference>
<evidence type="ECO:0000256" key="2">
    <source>
        <dbReference type="ARBA" id="ARBA00022761"/>
    </source>
</evidence>
<evidence type="ECO:0000313" key="9">
    <source>
        <dbReference type="EMBL" id="QKI29295.1"/>
    </source>
</evidence>
<dbReference type="PROSITE" id="PS51233">
    <property type="entry name" value="VWFD"/>
    <property type="match status" value="1"/>
</dbReference>
<dbReference type="SMART" id="SM00638">
    <property type="entry name" value="LPD_N"/>
    <property type="match status" value="1"/>
</dbReference>
<dbReference type="Pfam" id="PF00094">
    <property type="entry name" value="VWD"/>
    <property type="match status" value="1"/>
</dbReference>
<dbReference type="InterPro" id="IPR015255">
    <property type="entry name" value="Vitellinogen_open_b-sht"/>
</dbReference>
<evidence type="ECO:0000259" key="7">
    <source>
        <dbReference type="PROSITE" id="PS51211"/>
    </source>
</evidence>
<organism evidence="9">
    <name type="scientific">Plutella xylostella</name>
    <name type="common">Diamondback moth</name>
    <name type="synonym">Plutella maculipennis</name>
    <dbReference type="NCBI Taxonomy" id="51655"/>
    <lineage>
        <taxon>Eukaryota</taxon>
        <taxon>Metazoa</taxon>
        <taxon>Ecdysozoa</taxon>
        <taxon>Arthropoda</taxon>
        <taxon>Hexapoda</taxon>
        <taxon>Insecta</taxon>
        <taxon>Pterygota</taxon>
        <taxon>Neoptera</taxon>
        <taxon>Endopterygota</taxon>
        <taxon>Lepidoptera</taxon>
        <taxon>Glossata</taxon>
        <taxon>Ditrysia</taxon>
        <taxon>Yponomeutoidea</taxon>
        <taxon>Plutellidae</taxon>
        <taxon>Plutella</taxon>
    </lineage>
</organism>
<dbReference type="PROSITE" id="PS51211">
    <property type="entry name" value="VITELLOGENIN"/>
    <property type="match status" value="1"/>
</dbReference>
<dbReference type="SMART" id="SM01169">
    <property type="entry name" value="DUF1943"/>
    <property type="match status" value="1"/>
</dbReference>
<dbReference type="GO" id="GO:0005319">
    <property type="term" value="F:lipid transporter activity"/>
    <property type="evidence" value="ECO:0007669"/>
    <property type="project" value="InterPro"/>
</dbReference>
<dbReference type="Gene3D" id="2.30.230.10">
    <property type="entry name" value="Lipovitellin, beta-sheet shell regions, chain A"/>
    <property type="match status" value="1"/>
</dbReference>
<name>A0A6M8PV56_PLUXY</name>
<dbReference type="PANTHER" id="PTHR23345">
    <property type="entry name" value="VITELLOGENIN-RELATED"/>
    <property type="match status" value="1"/>
</dbReference>
<dbReference type="Pfam" id="PF09172">
    <property type="entry name" value="Vit_open_b-sht"/>
    <property type="match status" value="1"/>
</dbReference>
<evidence type="ECO:0000256" key="1">
    <source>
        <dbReference type="ARBA" id="ARBA00022729"/>
    </source>
</evidence>
<dbReference type="InterPro" id="IPR015816">
    <property type="entry name" value="Vitellinogen_b-sht_N"/>
</dbReference>
<dbReference type="InterPro" id="IPR001846">
    <property type="entry name" value="VWF_type-D"/>
</dbReference>
<dbReference type="SMART" id="SM00216">
    <property type="entry name" value="VWD"/>
    <property type="match status" value="1"/>
</dbReference>
<protein>
    <submittedName>
        <fullName evidence="9">Vitellogenin</fullName>
    </submittedName>
</protein>
<feature type="region of interest" description="Disordered" evidence="6">
    <location>
        <begin position="336"/>
        <end position="356"/>
    </location>
</feature>
<evidence type="ECO:0000256" key="5">
    <source>
        <dbReference type="PROSITE-ProRule" id="PRU00557"/>
    </source>
</evidence>
<dbReference type="InterPro" id="IPR011030">
    <property type="entry name" value="Lipovitellin_superhlx_dom"/>
</dbReference>
<feature type="domain" description="Vitellogenin" evidence="7">
    <location>
        <begin position="39"/>
        <end position="779"/>
    </location>
</feature>
<dbReference type="SUPFAM" id="SSF56968">
    <property type="entry name" value="Lipovitellin-phosvitin complex, beta-sheet shell regions"/>
    <property type="match status" value="2"/>
</dbReference>
<evidence type="ECO:0000256" key="4">
    <source>
        <dbReference type="ARBA" id="ARBA00023180"/>
    </source>
</evidence>
<evidence type="ECO:0000256" key="3">
    <source>
        <dbReference type="ARBA" id="ARBA00023157"/>
    </source>
</evidence>
<dbReference type="Gene3D" id="2.20.80.10">
    <property type="entry name" value="Lipovitellin-phosvitin complex, chain A, domain 4"/>
    <property type="match status" value="1"/>
</dbReference>
<evidence type="ECO:0000256" key="6">
    <source>
        <dbReference type="SAM" id="MobiDB-lite"/>
    </source>
</evidence>
<dbReference type="EMBL" id="MN539627">
    <property type="protein sequence ID" value="QKI29295.1"/>
    <property type="molecule type" value="mRNA"/>
</dbReference>
<keyword evidence="4" id="KW-0325">Glycoprotein</keyword>
<keyword evidence="2" id="KW-0758">Storage protein</keyword>